<dbReference type="Pfam" id="PF00665">
    <property type="entry name" value="rve"/>
    <property type="match status" value="1"/>
</dbReference>
<evidence type="ECO:0000259" key="2">
    <source>
        <dbReference type="PROSITE" id="PS50994"/>
    </source>
</evidence>
<dbReference type="InterPro" id="IPR025948">
    <property type="entry name" value="HTH-like_dom"/>
</dbReference>
<dbReference type="PANTHER" id="PTHR46889:SF4">
    <property type="entry name" value="TRANSPOSASE INSO FOR INSERTION SEQUENCE ELEMENT IS911B-RELATED"/>
    <property type="match status" value="1"/>
</dbReference>
<dbReference type="InterPro" id="IPR048020">
    <property type="entry name" value="Transpos_IS3"/>
</dbReference>
<dbReference type="AlphaFoldDB" id="A0A2H1KZ56"/>
<name>A0A2H1KZ56_BREAU</name>
<proteinExistence type="predicted"/>
<dbReference type="PROSITE" id="PS50994">
    <property type="entry name" value="INTEGRASE"/>
    <property type="match status" value="1"/>
</dbReference>
<sequence>MIDAQKANYTIARMARLLHVSRAGFYAWTHRLLAPGPRKTARTVMDAQVKITHEDSEGVYGAPRVAAQLQREGIPVDRKTVARSMRRQGLEGISPRRFRPVTTIPGVAVHHIPDRVGRVWDQGRLDAVWISDITYLRTGEGWLYLCVVRDACSRRVLGWAMDAHQRTDLVERALRMAHTLRETSAVEVVFHADRGARYTSSQLHAAALELGVQQSVGRTGVCLLSGYYYHCSRSATHRELSFTA</sequence>
<dbReference type="Gene3D" id="3.30.420.10">
    <property type="entry name" value="Ribonuclease H-like superfamily/Ribonuclease H"/>
    <property type="match status" value="1"/>
</dbReference>
<comment type="function">
    <text evidence="1">Involved in the transposition of the insertion sequence.</text>
</comment>
<evidence type="ECO:0000313" key="4">
    <source>
        <dbReference type="Proteomes" id="UP000234300"/>
    </source>
</evidence>
<dbReference type="SUPFAM" id="SSF53098">
    <property type="entry name" value="Ribonuclease H-like"/>
    <property type="match status" value="1"/>
</dbReference>
<dbReference type="GO" id="GO:0003676">
    <property type="term" value="F:nucleic acid binding"/>
    <property type="evidence" value="ECO:0007669"/>
    <property type="project" value="InterPro"/>
</dbReference>
<evidence type="ECO:0000256" key="1">
    <source>
        <dbReference type="ARBA" id="ARBA00002286"/>
    </source>
</evidence>
<organism evidence="3 4">
    <name type="scientific">Brevibacterium aurantiacum</name>
    <dbReference type="NCBI Taxonomy" id="273384"/>
    <lineage>
        <taxon>Bacteria</taxon>
        <taxon>Bacillati</taxon>
        <taxon>Actinomycetota</taxon>
        <taxon>Actinomycetes</taxon>
        <taxon>Micrococcales</taxon>
        <taxon>Brevibacteriaceae</taxon>
        <taxon>Brevibacterium</taxon>
    </lineage>
</organism>
<dbReference type="EMBL" id="FXZI01000026">
    <property type="protein sequence ID" value="SMY05007.1"/>
    <property type="molecule type" value="Genomic_DNA"/>
</dbReference>
<dbReference type="Pfam" id="PF13276">
    <property type="entry name" value="HTH_21"/>
    <property type="match status" value="1"/>
</dbReference>
<dbReference type="InterPro" id="IPR050900">
    <property type="entry name" value="Transposase_IS3/IS150/IS904"/>
</dbReference>
<evidence type="ECO:0000313" key="3">
    <source>
        <dbReference type="EMBL" id="SMY05007.1"/>
    </source>
</evidence>
<protein>
    <submittedName>
        <fullName evidence="3">Transposase InsO and inactivated derivatives</fullName>
    </submittedName>
</protein>
<dbReference type="InterPro" id="IPR012337">
    <property type="entry name" value="RNaseH-like_sf"/>
</dbReference>
<dbReference type="GO" id="GO:0015074">
    <property type="term" value="P:DNA integration"/>
    <property type="evidence" value="ECO:0007669"/>
    <property type="project" value="InterPro"/>
</dbReference>
<dbReference type="InterPro" id="IPR036397">
    <property type="entry name" value="RNaseH_sf"/>
</dbReference>
<feature type="domain" description="Integrase catalytic" evidence="2">
    <location>
        <begin position="109"/>
        <end position="244"/>
    </location>
</feature>
<dbReference type="NCBIfam" id="NF033516">
    <property type="entry name" value="transpos_IS3"/>
    <property type="match status" value="1"/>
</dbReference>
<accession>A0A2H1KZ56</accession>
<reference evidence="3 4" key="1">
    <citation type="submission" date="2017-03" db="EMBL/GenBank/DDBJ databases">
        <authorList>
            <person name="Afonso C.L."/>
            <person name="Miller P.J."/>
            <person name="Scott M.A."/>
            <person name="Spackman E."/>
            <person name="Goraichik I."/>
            <person name="Dimitrov K.M."/>
            <person name="Suarez D.L."/>
            <person name="Swayne D.E."/>
        </authorList>
    </citation>
    <scope>NUCLEOTIDE SEQUENCE [LARGE SCALE GENOMIC DNA]</scope>
    <source>
        <strain evidence="4">8(6)</strain>
    </source>
</reference>
<dbReference type="InterPro" id="IPR001584">
    <property type="entry name" value="Integrase_cat-core"/>
</dbReference>
<dbReference type="Proteomes" id="UP000234300">
    <property type="component" value="Unassembled WGS sequence"/>
</dbReference>
<dbReference type="PANTHER" id="PTHR46889">
    <property type="entry name" value="TRANSPOSASE INSF FOR INSERTION SEQUENCE IS3B-RELATED"/>
    <property type="match status" value="1"/>
</dbReference>
<gene>
    <name evidence="3" type="ORF">BAURA86_03911</name>
</gene>